<sequence length="78" mass="8865">MAWQARNSDNTPRTPSPYVRHDENNAVAAAHADYIRHDEDNVADDPQPAHTIQTDDYGNPYEDFNQDYVAHDVNNTPV</sequence>
<dbReference type="EMBL" id="MT162466">
    <property type="protein sequence ID" value="QIN96864.1"/>
    <property type="molecule type" value="Genomic_DNA"/>
</dbReference>
<organism evidence="2 3">
    <name type="scientific">Synechococcus phage S-N03</name>
    <dbReference type="NCBI Taxonomy" id="2718943"/>
    <lineage>
        <taxon>Viruses</taxon>
        <taxon>Duplodnaviria</taxon>
        <taxon>Heunggongvirae</taxon>
        <taxon>Uroviricota</taxon>
        <taxon>Caudoviricetes</taxon>
        <taxon>Pantevenvirales</taxon>
        <taxon>Kyanoviridae</taxon>
        <taxon>Huanghaivirus</taxon>
        <taxon>Huanghaivirus snothree</taxon>
    </lineage>
</organism>
<evidence type="ECO:0000313" key="2">
    <source>
        <dbReference type="EMBL" id="QIN96864.1"/>
    </source>
</evidence>
<evidence type="ECO:0000313" key="3">
    <source>
        <dbReference type="Proteomes" id="UP000502617"/>
    </source>
</evidence>
<dbReference type="GeneID" id="77945398"/>
<feature type="region of interest" description="Disordered" evidence="1">
    <location>
        <begin position="40"/>
        <end position="64"/>
    </location>
</feature>
<accession>A0A6G8R659</accession>
<feature type="compositionally biased region" description="Polar residues" evidence="1">
    <location>
        <begin position="1"/>
        <end position="13"/>
    </location>
</feature>
<proteinExistence type="predicted"/>
<keyword evidence="3" id="KW-1185">Reference proteome</keyword>
<protein>
    <submittedName>
        <fullName evidence="2">Uncharacterized protein</fullName>
    </submittedName>
</protein>
<evidence type="ECO:0000256" key="1">
    <source>
        <dbReference type="SAM" id="MobiDB-lite"/>
    </source>
</evidence>
<feature type="region of interest" description="Disordered" evidence="1">
    <location>
        <begin position="1"/>
        <end position="21"/>
    </location>
</feature>
<reference evidence="2 3" key="1">
    <citation type="submission" date="2020-03" db="EMBL/GenBank/DDBJ databases">
        <title>The Isolation and Genome Sequence of a Novel Cyanophage S-N03 from the Huanghai Sea, China.</title>
        <authorList>
            <person name="Jiang T."/>
        </authorList>
    </citation>
    <scope>NUCLEOTIDE SEQUENCE [LARGE SCALE GENOMIC DNA]</scope>
</reference>
<name>A0A6G8R659_9CAUD</name>
<dbReference type="Proteomes" id="UP000502617">
    <property type="component" value="Segment"/>
</dbReference>
<dbReference type="RefSeq" id="YP_010669244.1">
    <property type="nucleotide sequence ID" value="NC_070959.1"/>
</dbReference>
<dbReference type="KEGG" id="vg:77945398"/>